<evidence type="ECO:0008006" key="5">
    <source>
        <dbReference type="Google" id="ProtNLM"/>
    </source>
</evidence>
<dbReference type="InterPro" id="IPR002933">
    <property type="entry name" value="Peptidase_M20"/>
</dbReference>
<dbReference type="PANTHER" id="PTHR32494">
    <property type="entry name" value="ALLANTOATE DEIMINASE-RELATED"/>
    <property type="match status" value="1"/>
</dbReference>
<dbReference type="NCBIfam" id="TIGR01879">
    <property type="entry name" value="hydantase"/>
    <property type="match status" value="1"/>
</dbReference>
<reference evidence="3 4" key="1">
    <citation type="submission" date="2017-03" db="EMBL/GenBank/DDBJ databases">
        <title>Genomes of endolithic fungi from Antarctica.</title>
        <authorList>
            <person name="Coleine C."/>
            <person name="Masonjones S."/>
            <person name="Stajich J.E."/>
        </authorList>
    </citation>
    <scope>NUCLEOTIDE SEQUENCE [LARGE SCALE GENOMIC DNA]</scope>
    <source>
        <strain evidence="3 4">CCFEE 6314</strain>
    </source>
</reference>
<dbReference type="NCBIfam" id="NF006771">
    <property type="entry name" value="PRK09290.1-5"/>
    <property type="match status" value="1"/>
</dbReference>
<dbReference type="GO" id="GO:0016813">
    <property type="term" value="F:hydrolase activity, acting on carbon-nitrogen (but not peptide) bonds, in linear amidines"/>
    <property type="evidence" value="ECO:0007669"/>
    <property type="project" value="InterPro"/>
</dbReference>
<dbReference type="SUPFAM" id="SSF55031">
    <property type="entry name" value="Bacterial exopeptidase dimerisation domain"/>
    <property type="match status" value="1"/>
</dbReference>
<dbReference type="EMBL" id="NAJM01000020">
    <property type="protein sequence ID" value="RVX70858.1"/>
    <property type="molecule type" value="Genomic_DNA"/>
</dbReference>
<organism evidence="3 4">
    <name type="scientific">Exophiala mesophila</name>
    <name type="common">Black yeast-like fungus</name>
    <dbReference type="NCBI Taxonomy" id="212818"/>
    <lineage>
        <taxon>Eukaryota</taxon>
        <taxon>Fungi</taxon>
        <taxon>Dikarya</taxon>
        <taxon>Ascomycota</taxon>
        <taxon>Pezizomycotina</taxon>
        <taxon>Eurotiomycetes</taxon>
        <taxon>Chaetothyriomycetidae</taxon>
        <taxon>Chaetothyriales</taxon>
        <taxon>Herpotrichiellaceae</taxon>
        <taxon>Exophiala</taxon>
    </lineage>
</organism>
<dbReference type="NCBIfam" id="NF006769">
    <property type="entry name" value="PRK09290.1-3"/>
    <property type="match status" value="1"/>
</dbReference>
<evidence type="ECO:0000313" key="4">
    <source>
        <dbReference type="Proteomes" id="UP000288859"/>
    </source>
</evidence>
<comment type="similarity">
    <text evidence="1">Belongs to the peptidase M20A family.</text>
</comment>
<name>A0A438N517_EXOME</name>
<dbReference type="PANTHER" id="PTHR32494:SF5">
    <property type="entry name" value="ALLANTOATE AMIDOHYDROLASE"/>
    <property type="match status" value="1"/>
</dbReference>
<accession>A0A438N517</accession>
<evidence type="ECO:0000256" key="1">
    <source>
        <dbReference type="ARBA" id="ARBA00006247"/>
    </source>
</evidence>
<sequence>MSCNFLFKNCIAHFRPVVSSRGRAQVWHQAIFHNRGARYQSAHQFASHAVKVNSQRLWDSIHYTAQWGDSQDGGVKRLTLTDDDQKVRSWFTETLTALGCKVKVDQVGNMFAVRPGANMNLPPIAMGSHLDTQPAGGKFDGILGVLGGVEVMKVLHENNIVTQAPIAVVNWTNEEGARFNSGMLGSSVWGGMIDMDEAYSIQDVEGTTFRAALEKIGYLGSEGASYKNNPLAAHFELHIEQGPVLEDTDKSLGVVNGVQAMGWTYVTVHGHSQHCGTTPMDRRNDALLAATKMIPQINAMAREVEGMSTVGVFKSEPSSPGTVPGKVRFSVDLEHLDNDTRDLMVKRTKEICAEFAEQEGCEVTFEDTWASRGVRFNPLCIETVTEVAEELVGKDGYVTLPAGAGHDSVNTSHHCPTSMIFIPSKGGVSHHPSEWSTQEHCTLGVEVLLRTVLKFDNKISR</sequence>
<dbReference type="OrthoDB" id="4676at2759"/>
<dbReference type="InterPro" id="IPR036264">
    <property type="entry name" value="Bact_exopeptidase_dim_dom"/>
</dbReference>
<dbReference type="InterPro" id="IPR010158">
    <property type="entry name" value="Amidase_Cbmase"/>
</dbReference>
<dbReference type="AlphaFoldDB" id="A0A438N517"/>
<evidence type="ECO:0000313" key="3">
    <source>
        <dbReference type="EMBL" id="RVX70858.1"/>
    </source>
</evidence>
<protein>
    <recommendedName>
        <fullName evidence="5">Peptidase M20 dimerisation domain-containing protein</fullName>
    </recommendedName>
</protein>
<gene>
    <name evidence="3" type="ORF">B0A52_06014</name>
</gene>
<dbReference type="Gene3D" id="3.30.70.360">
    <property type="match status" value="1"/>
</dbReference>
<dbReference type="VEuPathDB" id="FungiDB:PV10_01884"/>
<dbReference type="SUPFAM" id="SSF53187">
    <property type="entry name" value="Zn-dependent exopeptidases"/>
    <property type="match status" value="1"/>
</dbReference>
<dbReference type="Gene3D" id="3.40.630.10">
    <property type="entry name" value="Zn peptidases"/>
    <property type="match status" value="1"/>
</dbReference>
<evidence type="ECO:0000256" key="2">
    <source>
        <dbReference type="ARBA" id="ARBA00022801"/>
    </source>
</evidence>
<dbReference type="PIRSF" id="PIRSF001235">
    <property type="entry name" value="Amidase_carbamoylase"/>
    <property type="match status" value="1"/>
</dbReference>
<dbReference type="Proteomes" id="UP000288859">
    <property type="component" value="Unassembled WGS sequence"/>
</dbReference>
<dbReference type="CDD" id="cd03884">
    <property type="entry name" value="M20_bAS"/>
    <property type="match status" value="1"/>
</dbReference>
<comment type="caution">
    <text evidence="3">The sequence shown here is derived from an EMBL/GenBank/DDBJ whole genome shotgun (WGS) entry which is preliminary data.</text>
</comment>
<dbReference type="Pfam" id="PF01546">
    <property type="entry name" value="Peptidase_M20"/>
    <property type="match status" value="1"/>
</dbReference>
<keyword evidence="2" id="KW-0378">Hydrolase</keyword>
<proteinExistence type="inferred from homology"/>